<accession>A0A9X2SP53</accession>
<dbReference type="EMBL" id="JAMXQV010000017">
    <property type="protein sequence ID" value="MCR6487120.1"/>
    <property type="molecule type" value="Genomic_DNA"/>
</dbReference>
<gene>
    <name evidence="2" type="ORF">M8542_30250</name>
</gene>
<evidence type="ECO:0000313" key="3">
    <source>
        <dbReference type="Proteomes" id="UP001144096"/>
    </source>
</evidence>
<feature type="region of interest" description="Disordered" evidence="1">
    <location>
        <begin position="1"/>
        <end position="36"/>
    </location>
</feature>
<feature type="compositionally biased region" description="Basic and acidic residues" evidence="1">
    <location>
        <begin position="1"/>
        <end position="12"/>
    </location>
</feature>
<comment type="caution">
    <text evidence="2">The sequence shown here is derived from an EMBL/GenBank/DDBJ whole genome shotgun (WGS) entry which is preliminary data.</text>
</comment>
<dbReference type="RefSeq" id="WP_257923721.1">
    <property type="nucleotide sequence ID" value="NZ_JAMXQV010000017.1"/>
</dbReference>
<reference evidence="2" key="1">
    <citation type="submission" date="2022-06" db="EMBL/GenBank/DDBJ databases">
        <title>Amycolatopsis iheyaensis sp. nov., a new species of the genus Amycolatopsis isolated from soil in Iheya island, Japan.</title>
        <authorList>
            <person name="Ngamcharungchit C."/>
            <person name="Kanto H."/>
            <person name="Take A."/>
            <person name="Intra B."/>
            <person name="Matsumoto A."/>
            <person name="Panbangred W."/>
            <person name="Inahashi Y."/>
        </authorList>
    </citation>
    <scope>NUCLEOTIDE SEQUENCE</scope>
    <source>
        <strain evidence="2">OK19-0408</strain>
    </source>
</reference>
<feature type="compositionally biased region" description="Polar residues" evidence="1">
    <location>
        <begin position="13"/>
        <end position="26"/>
    </location>
</feature>
<dbReference type="Proteomes" id="UP001144096">
    <property type="component" value="Unassembled WGS sequence"/>
</dbReference>
<protein>
    <submittedName>
        <fullName evidence="2">Uncharacterized protein</fullName>
    </submittedName>
</protein>
<dbReference type="AlphaFoldDB" id="A0A9X2SP53"/>
<evidence type="ECO:0000256" key="1">
    <source>
        <dbReference type="SAM" id="MobiDB-lite"/>
    </source>
</evidence>
<organism evidence="2 3">
    <name type="scientific">Amycolatopsis iheyensis</name>
    <dbReference type="NCBI Taxonomy" id="2945988"/>
    <lineage>
        <taxon>Bacteria</taxon>
        <taxon>Bacillati</taxon>
        <taxon>Actinomycetota</taxon>
        <taxon>Actinomycetes</taxon>
        <taxon>Pseudonocardiales</taxon>
        <taxon>Pseudonocardiaceae</taxon>
        <taxon>Amycolatopsis</taxon>
    </lineage>
</organism>
<proteinExistence type="predicted"/>
<name>A0A9X2SP53_9PSEU</name>
<evidence type="ECO:0000313" key="2">
    <source>
        <dbReference type="EMBL" id="MCR6487120.1"/>
    </source>
</evidence>
<feature type="region of interest" description="Disordered" evidence="1">
    <location>
        <begin position="90"/>
        <end position="118"/>
    </location>
</feature>
<sequence length="118" mass="13113">MSTISRELDRNQQSEGTTAITRSETPGFTDPVSDPDPLVHAYKACRHHRRRRWKYCGLGGLGAPTFRSPVVDPNLPGRFPAACSRFHQRKAGHPLNGLEGHRSAQLSTSPERHPQGFT</sequence>
<keyword evidence="3" id="KW-1185">Reference proteome</keyword>